<dbReference type="Proteomes" id="UP000297814">
    <property type="component" value="Unassembled WGS sequence"/>
</dbReference>
<protein>
    <submittedName>
        <fullName evidence="1">Uncharacterized protein</fullName>
    </submittedName>
</protein>
<keyword evidence="2" id="KW-1185">Reference proteome</keyword>
<evidence type="ECO:0000313" key="1">
    <source>
        <dbReference type="EMBL" id="TGO41990.1"/>
    </source>
</evidence>
<dbReference type="AlphaFoldDB" id="A0A4Z1H4M1"/>
<reference evidence="1 2" key="1">
    <citation type="submission" date="2017-12" db="EMBL/GenBank/DDBJ databases">
        <title>Comparative genomics of Botrytis spp.</title>
        <authorList>
            <person name="Valero-Jimenez C.A."/>
            <person name="Tapia P."/>
            <person name="Veloso J."/>
            <person name="Silva-Moreno E."/>
            <person name="Staats M."/>
            <person name="Valdes J.H."/>
            <person name="Van Kan J.A.L."/>
        </authorList>
    </citation>
    <scope>NUCLEOTIDE SEQUENCE [LARGE SCALE GENOMIC DNA]</scope>
    <source>
        <strain evidence="1 2">Bh0001</strain>
    </source>
</reference>
<proteinExistence type="predicted"/>
<gene>
    <name evidence="1" type="ORF">BHYA_0014g00750</name>
</gene>
<comment type="caution">
    <text evidence="1">The sequence shown here is derived from an EMBL/GenBank/DDBJ whole genome shotgun (WGS) entry which is preliminary data.</text>
</comment>
<evidence type="ECO:0000313" key="2">
    <source>
        <dbReference type="Proteomes" id="UP000297814"/>
    </source>
</evidence>
<name>A0A4Z1H4M1_9HELO</name>
<accession>A0A4Z1H4M1</accession>
<dbReference type="EMBL" id="PQXK01000014">
    <property type="protein sequence ID" value="TGO41990.1"/>
    <property type="molecule type" value="Genomic_DNA"/>
</dbReference>
<organism evidence="1 2">
    <name type="scientific">Botrytis hyacinthi</name>
    <dbReference type="NCBI Taxonomy" id="278943"/>
    <lineage>
        <taxon>Eukaryota</taxon>
        <taxon>Fungi</taxon>
        <taxon>Dikarya</taxon>
        <taxon>Ascomycota</taxon>
        <taxon>Pezizomycotina</taxon>
        <taxon>Leotiomycetes</taxon>
        <taxon>Helotiales</taxon>
        <taxon>Sclerotiniaceae</taxon>
        <taxon>Botrytis</taxon>
    </lineage>
</organism>
<sequence>MVGAGTGAWHEFSLGVLWDTCVLVTVEYFDFNKMRIICVRDGMVWYAMVWKKMELVSTDNIFGVEKNIRIPWLVRSSRLKWGGEE</sequence>